<evidence type="ECO:0000313" key="10">
    <source>
        <dbReference type="EMBL" id="MBZ0157526.1"/>
    </source>
</evidence>
<keyword evidence="6" id="KW-0479">Metal-binding</keyword>
<reference evidence="10" key="1">
    <citation type="journal article" date="2021" name="bioRxiv">
        <title>Unraveling nitrogen, sulfur and carbon metabolic pathways and microbial community transcriptional responses to substrate deprivation and toxicity stresses in a bioreactor mimicking anoxic brackish coastal sediment conditions.</title>
        <authorList>
            <person name="Martins P.D."/>
            <person name="Echeveste M.J."/>
            <person name="Arshad A."/>
            <person name="Kurth J."/>
            <person name="Ouboter H."/>
            <person name="Jetten M.S.M."/>
            <person name="Welte C.U."/>
        </authorList>
    </citation>
    <scope>NUCLEOTIDE SEQUENCE</scope>
    <source>
        <strain evidence="10">MAG_39</strain>
    </source>
</reference>
<evidence type="ECO:0000256" key="1">
    <source>
        <dbReference type="ARBA" id="ARBA00004141"/>
    </source>
</evidence>
<keyword evidence="6" id="KW-0408">Iron</keyword>
<dbReference type="GO" id="GO:0015990">
    <property type="term" value="P:electron transport coupled proton transport"/>
    <property type="evidence" value="ECO:0007669"/>
    <property type="project" value="TreeGrafter"/>
</dbReference>
<dbReference type="InterPro" id="IPR023615">
    <property type="entry name" value="Cyt_c_Oxase_su1_BS"/>
</dbReference>
<comment type="similarity">
    <text evidence="6">Belongs to the heme-copper respiratory oxidase family.</text>
</comment>
<feature type="transmembrane region" description="Helical" evidence="8">
    <location>
        <begin position="351"/>
        <end position="377"/>
    </location>
</feature>
<feature type="transmembrane region" description="Helical" evidence="8">
    <location>
        <begin position="424"/>
        <end position="447"/>
    </location>
</feature>
<dbReference type="PRINTS" id="PR01165">
    <property type="entry name" value="CYCOXIDASEI"/>
</dbReference>
<gene>
    <name evidence="10" type="ORF">K8I29_15110</name>
</gene>
<dbReference type="GO" id="GO:0022904">
    <property type="term" value="P:respiratory electron transport chain"/>
    <property type="evidence" value="ECO:0007669"/>
    <property type="project" value="TreeGrafter"/>
</dbReference>
<dbReference type="Pfam" id="PF00115">
    <property type="entry name" value="COX1"/>
    <property type="match status" value="1"/>
</dbReference>
<feature type="transmembrane region" description="Helical" evidence="8">
    <location>
        <begin position="318"/>
        <end position="339"/>
    </location>
</feature>
<feature type="domain" description="Cytochrome oxidase subunit I profile" evidence="9">
    <location>
        <begin position="19"/>
        <end position="527"/>
    </location>
</feature>
<dbReference type="Gene3D" id="1.20.210.10">
    <property type="entry name" value="Cytochrome c oxidase-like, subunit I domain"/>
    <property type="match status" value="1"/>
</dbReference>
<dbReference type="Proteomes" id="UP000705867">
    <property type="component" value="Unassembled WGS sequence"/>
</dbReference>
<dbReference type="InterPro" id="IPR036927">
    <property type="entry name" value="Cyt_c_oxase-like_su1_sf"/>
</dbReference>
<dbReference type="EMBL" id="JAIOIV010000119">
    <property type="protein sequence ID" value="MBZ0157526.1"/>
    <property type="molecule type" value="Genomic_DNA"/>
</dbReference>
<evidence type="ECO:0000256" key="2">
    <source>
        <dbReference type="ARBA" id="ARBA00022660"/>
    </source>
</evidence>
<feature type="transmembrane region" description="Helical" evidence="8">
    <location>
        <begin position="120"/>
        <end position="139"/>
    </location>
</feature>
<dbReference type="PANTHER" id="PTHR10422">
    <property type="entry name" value="CYTOCHROME C OXIDASE SUBUNIT 1"/>
    <property type="match status" value="1"/>
</dbReference>
<feature type="transmembrane region" description="Helical" evidence="8">
    <location>
        <begin position="76"/>
        <end position="100"/>
    </location>
</feature>
<protein>
    <submittedName>
        <fullName evidence="10">Cbb3-type cytochrome c oxidase subunit I</fullName>
    </submittedName>
</protein>
<dbReference type="GO" id="GO:0020037">
    <property type="term" value="F:heme binding"/>
    <property type="evidence" value="ECO:0007669"/>
    <property type="project" value="InterPro"/>
</dbReference>
<feature type="compositionally biased region" description="Basic and acidic residues" evidence="7">
    <location>
        <begin position="519"/>
        <end position="535"/>
    </location>
</feature>
<dbReference type="InterPro" id="IPR023616">
    <property type="entry name" value="Cyt_c_oxase-like_su1_dom"/>
</dbReference>
<evidence type="ECO:0000256" key="8">
    <source>
        <dbReference type="SAM" id="Phobius"/>
    </source>
</evidence>
<sequence>MDIVSSSGESGFYRNEGKWKGILAWLMSTDHKRIGIMYLGALLLFFWVGVILGLLVRLNLIAPGKFMDAHTYNQIFTTHGIVMIFLFIIPGAPVAFGNFFLPIMLGARDVAFPRINRLSWWLYLAGVGIILVALFSGGGPPDTGWTFYAPYSFQTETNVAIAVFGVFLLGFSSILTGLNFVVTIHRLRAPGMTWFRMPIFVWTLYATGWVQMLATPVLAITLILIIFGRVFGIDFFDPAHGGDPIMYEHLFWTYSHPAVYIMILPAMGIISEVIPVFTKRWLFGYKAVALSSVAIAGVGYLVWGHHMFTSGMSDTARVIFSLITFLVAVPSGIKVFNWVSTMYRGSIDLKAPFLFALGFLFLFSLGGLTGLIIGAIIPNLHVHGTYFIVAHFHYVMFGGAGFAVLAGLHYWFPKMFGRMYREKPAVIGWAILFVGFNLLFFPMFILGYDGMPRRYFDYPERYFNGNLLSTIGSWVLFLGLTIIFANLILALFRGERATANPWGGKSFEWQIPSPPPAENFRETPVYKEHGSRWEE</sequence>
<reference evidence="10" key="2">
    <citation type="submission" date="2021-08" db="EMBL/GenBank/DDBJ databases">
        <authorList>
            <person name="Dalcin Martins P."/>
        </authorList>
    </citation>
    <scope>NUCLEOTIDE SEQUENCE</scope>
    <source>
        <strain evidence="10">MAG_39</strain>
    </source>
</reference>
<feature type="region of interest" description="Disordered" evidence="7">
    <location>
        <begin position="514"/>
        <end position="535"/>
    </location>
</feature>
<accession>A0A953J764</accession>
<evidence type="ECO:0000256" key="5">
    <source>
        <dbReference type="ARBA" id="ARBA00023136"/>
    </source>
</evidence>
<organism evidence="10 11">
    <name type="scientific">Candidatus Nitrobium versatile</name>
    <dbReference type="NCBI Taxonomy" id="2884831"/>
    <lineage>
        <taxon>Bacteria</taxon>
        <taxon>Pseudomonadati</taxon>
        <taxon>Nitrospirota</taxon>
        <taxon>Nitrospiria</taxon>
        <taxon>Nitrospirales</taxon>
        <taxon>Nitrospiraceae</taxon>
        <taxon>Candidatus Nitrobium</taxon>
    </lineage>
</organism>
<keyword evidence="2 6" id="KW-0679">Respiratory chain</keyword>
<dbReference type="PANTHER" id="PTHR10422:SF18">
    <property type="entry name" value="CYTOCHROME C OXIDASE SUBUNIT 1"/>
    <property type="match status" value="1"/>
</dbReference>
<dbReference type="GO" id="GO:0004129">
    <property type="term" value="F:cytochrome-c oxidase activity"/>
    <property type="evidence" value="ECO:0007669"/>
    <property type="project" value="InterPro"/>
</dbReference>
<keyword evidence="4 8" id="KW-1133">Transmembrane helix</keyword>
<evidence type="ECO:0000256" key="7">
    <source>
        <dbReference type="SAM" id="MobiDB-lite"/>
    </source>
</evidence>
<evidence type="ECO:0000256" key="4">
    <source>
        <dbReference type="ARBA" id="ARBA00022989"/>
    </source>
</evidence>
<evidence type="ECO:0000313" key="11">
    <source>
        <dbReference type="Proteomes" id="UP000705867"/>
    </source>
</evidence>
<dbReference type="PROSITE" id="PS00077">
    <property type="entry name" value="COX1_CUB"/>
    <property type="match status" value="1"/>
</dbReference>
<proteinExistence type="inferred from homology"/>
<dbReference type="SUPFAM" id="SSF81442">
    <property type="entry name" value="Cytochrome c oxidase subunit I-like"/>
    <property type="match status" value="1"/>
</dbReference>
<feature type="transmembrane region" description="Helical" evidence="8">
    <location>
        <begin position="251"/>
        <end position="270"/>
    </location>
</feature>
<evidence type="ECO:0000256" key="6">
    <source>
        <dbReference type="RuleBase" id="RU000370"/>
    </source>
</evidence>
<comment type="subcellular location">
    <subcellularLocation>
        <location evidence="1">Membrane</location>
        <topology evidence="1">Multi-pass membrane protein</topology>
    </subcellularLocation>
</comment>
<comment type="caution">
    <text evidence="10">The sequence shown here is derived from an EMBL/GenBank/DDBJ whole genome shotgun (WGS) entry which is preliminary data.</text>
</comment>
<keyword evidence="3 6" id="KW-0812">Transmembrane</keyword>
<name>A0A953J764_9BACT</name>
<feature type="transmembrane region" description="Helical" evidence="8">
    <location>
        <begin position="36"/>
        <end position="56"/>
    </location>
</feature>
<feature type="transmembrane region" description="Helical" evidence="8">
    <location>
        <begin position="467"/>
        <end position="492"/>
    </location>
</feature>
<keyword evidence="6" id="KW-0813">Transport</keyword>
<feature type="transmembrane region" description="Helical" evidence="8">
    <location>
        <begin position="392"/>
        <end position="412"/>
    </location>
</feature>
<dbReference type="InterPro" id="IPR000883">
    <property type="entry name" value="Cyt_C_Oxase_1"/>
</dbReference>
<dbReference type="GO" id="GO:0016020">
    <property type="term" value="C:membrane"/>
    <property type="evidence" value="ECO:0007669"/>
    <property type="project" value="UniProtKB-SubCell"/>
</dbReference>
<dbReference type="AlphaFoldDB" id="A0A953J764"/>
<dbReference type="GO" id="GO:0009060">
    <property type="term" value="P:aerobic respiration"/>
    <property type="evidence" value="ECO:0007669"/>
    <property type="project" value="InterPro"/>
</dbReference>
<keyword evidence="6" id="KW-0349">Heme</keyword>
<feature type="transmembrane region" description="Helical" evidence="8">
    <location>
        <begin position="159"/>
        <end position="182"/>
    </location>
</feature>
<dbReference type="PROSITE" id="PS50855">
    <property type="entry name" value="COX1"/>
    <property type="match status" value="1"/>
</dbReference>
<keyword evidence="6" id="KW-0249">Electron transport</keyword>
<feature type="transmembrane region" description="Helical" evidence="8">
    <location>
        <begin position="202"/>
        <end position="231"/>
    </location>
</feature>
<feature type="transmembrane region" description="Helical" evidence="8">
    <location>
        <begin position="282"/>
        <end position="303"/>
    </location>
</feature>
<evidence type="ECO:0000259" key="9">
    <source>
        <dbReference type="PROSITE" id="PS50855"/>
    </source>
</evidence>
<evidence type="ECO:0000256" key="3">
    <source>
        <dbReference type="ARBA" id="ARBA00022692"/>
    </source>
</evidence>
<keyword evidence="5 8" id="KW-0472">Membrane</keyword>